<reference evidence="2 3" key="1">
    <citation type="submission" date="2021-06" db="EMBL/GenBank/DDBJ databases">
        <title>Caerostris darwini draft genome.</title>
        <authorList>
            <person name="Kono N."/>
            <person name="Arakawa K."/>
        </authorList>
    </citation>
    <scope>NUCLEOTIDE SEQUENCE [LARGE SCALE GENOMIC DNA]</scope>
</reference>
<accession>A0AAV4VBG1</accession>
<protein>
    <submittedName>
        <fullName evidence="2">Uncharacterized protein</fullName>
    </submittedName>
</protein>
<sequence>MVEVYPLRESMSFQRCPAADGGRKAITQPFLEESGRCREAAARRTEIRQTRKIAPGGIKGKSIDLLTNDRCQMPRTLMRWPGRPLMGSASAPLSRCGGTGATVAQKKGAGHRGGGKGRTQARPKQTTR</sequence>
<feature type="region of interest" description="Disordered" evidence="1">
    <location>
        <begin position="78"/>
        <end position="128"/>
    </location>
</feature>
<evidence type="ECO:0000256" key="1">
    <source>
        <dbReference type="SAM" id="MobiDB-lite"/>
    </source>
</evidence>
<evidence type="ECO:0000313" key="2">
    <source>
        <dbReference type="EMBL" id="GIY67701.1"/>
    </source>
</evidence>
<gene>
    <name evidence="2" type="ORF">CDAR_35741</name>
</gene>
<feature type="compositionally biased region" description="Basic residues" evidence="1">
    <location>
        <begin position="108"/>
        <end position="128"/>
    </location>
</feature>
<keyword evidence="3" id="KW-1185">Reference proteome</keyword>
<organism evidence="2 3">
    <name type="scientific">Caerostris darwini</name>
    <dbReference type="NCBI Taxonomy" id="1538125"/>
    <lineage>
        <taxon>Eukaryota</taxon>
        <taxon>Metazoa</taxon>
        <taxon>Ecdysozoa</taxon>
        <taxon>Arthropoda</taxon>
        <taxon>Chelicerata</taxon>
        <taxon>Arachnida</taxon>
        <taxon>Araneae</taxon>
        <taxon>Araneomorphae</taxon>
        <taxon>Entelegynae</taxon>
        <taxon>Araneoidea</taxon>
        <taxon>Araneidae</taxon>
        <taxon>Caerostris</taxon>
    </lineage>
</organism>
<proteinExistence type="predicted"/>
<dbReference type="Proteomes" id="UP001054837">
    <property type="component" value="Unassembled WGS sequence"/>
</dbReference>
<comment type="caution">
    <text evidence="2">The sequence shown here is derived from an EMBL/GenBank/DDBJ whole genome shotgun (WGS) entry which is preliminary data.</text>
</comment>
<evidence type="ECO:0000313" key="3">
    <source>
        <dbReference type="Proteomes" id="UP001054837"/>
    </source>
</evidence>
<name>A0AAV4VBG1_9ARAC</name>
<dbReference type="EMBL" id="BPLQ01012768">
    <property type="protein sequence ID" value="GIY67701.1"/>
    <property type="molecule type" value="Genomic_DNA"/>
</dbReference>
<dbReference type="AlphaFoldDB" id="A0AAV4VBG1"/>